<dbReference type="EMBL" id="JAOYFB010000003">
    <property type="protein sequence ID" value="KAK4009470.1"/>
    <property type="molecule type" value="Genomic_DNA"/>
</dbReference>
<accession>A0ABQ9Z995</accession>
<evidence type="ECO:0000313" key="2">
    <source>
        <dbReference type="Proteomes" id="UP001234178"/>
    </source>
</evidence>
<sequence length="88" mass="9663">MTRLKRQSMLMNNHILMVSHQLVQCSTPAAVTYTFVLPGCSTKNWGTTLEGAELGTVELQENQVETFEGSSVPKDCVSQSIKVKFGTV</sequence>
<reference evidence="1 2" key="1">
    <citation type="journal article" date="2023" name="Nucleic Acids Res.">
        <title>The hologenome of Daphnia magna reveals possible DNA methylation and microbiome-mediated evolution of the host genome.</title>
        <authorList>
            <person name="Chaturvedi A."/>
            <person name="Li X."/>
            <person name="Dhandapani V."/>
            <person name="Marshall H."/>
            <person name="Kissane S."/>
            <person name="Cuenca-Cambronero M."/>
            <person name="Asole G."/>
            <person name="Calvet F."/>
            <person name="Ruiz-Romero M."/>
            <person name="Marangio P."/>
            <person name="Guigo R."/>
            <person name="Rago D."/>
            <person name="Mirbahai L."/>
            <person name="Eastwood N."/>
            <person name="Colbourne J.K."/>
            <person name="Zhou J."/>
            <person name="Mallon E."/>
            <person name="Orsini L."/>
        </authorList>
    </citation>
    <scope>NUCLEOTIDE SEQUENCE [LARGE SCALE GENOMIC DNA]</scope>
    <source>
        <strain evidence="1">LRV0_1</strain>
    </source>
</reference>
<evidence type="ECO:0008006" key="3">
    <source>
        <dbReference type="Google" id="ProtNLM"/>
    </source>
</evidence>
<dbReference type="Proteomes" id="UP001234178">
    <property type="component" value="Unassembled WGS sequence"/>
</dbReference>
<comment type="caution">
    <text evidence="1">The sequence shown here is derived from an EMBL/GenBank/DDBJ whole genome shotgun (WGS) entry which is preliminary data.</text>
</comment>
<name>A0ABQ9Z995_9CRUS</name>
<protein>
    <recommendedName>
        <fullName evidence="3">ZP domain-containing protein</fullName>
    </recommendedName>
</protein>
<evidence type="ECO:0000313" key="1">
    <source>
        <dbReference type="EMBL" id="KAK4009470.1"/>
    </source>
</evidence>
<keyword evidence="2" id="KW-1185">Reference proteome</keyword>
<proteinExistence type="predicted"/>
<gene>
    <name evidence="1" type="ORF">OUZ56_018583</name>
</gene>
<organism evidence="1 2">
    <name type="scientific">Daphnia magna</name>
    <dbReference type="NCBI Taxonomy" id="35525"/>
    <lineage>
        <taxon>Eukaryota</taxon>
        <taxon>Metazoa</taxon>
        <taxon>Ecdysozoa</taxon>
        <taxon>Arthropoda</taxon>
        <taxon>Crustacea</taxon>
        <taxon>Branchiopoda</taxon>
        <taxon>Diplostraca</taxon>
        <taxon>Cladocera</taxon>
        <taxon>Anomopoda</taxon>
        <taxon>Daphniidae</taxon>
        <taxon>Daphnia</taxon>
    </lineage>
</organism>